<dbReference type="EC" id="3.2.1.-" evidence="6"/>
<dbReference type="Gene3D" id="1.20.1610.10">
    <property type="entry name" value="alpha-1,2-mannosidases domains"/>
    <property type="match status" value="1"/>
</dbReference>
<name>A0ABY6D615_9BACT</name>
<reference evidence="6" key="1">
    <citation type="submission" date="2022-10" db="EMBL/GenBank/DDBJ databases">
        <title>Comparative genomics and taxonomic characterization of three novel marine species of genus Reichenbachiella exhibiting antioxidant and polysaccharide degradation activities.</title>
        <authorList>
            <person name="Muhammad N."/>
            <person name="Lee Y.-J."/>
            <person name="Ko J."/>
            <person name="Kim S.-G."/>
        </authorList>
    </citation>
    <scope>NUCLEOTIDE SEQUENCE</scope>
    <source>
        <strain evidence="6">Wsw4-B4</strain>
    </source>
</reference>
<comment type="subunit">
    <text evidence="2">Monomer.</text>
</comment>
<evidence type="ECO:0000256" key="1">
    <source>
        <dbReference type="ARBA" id="ARBA00001913"/>
    </source>
</evidence>
<dbReference type="InterPro" id="IPR005887">
    <property type="entry name" value="GH92_a_mannosidase_put"/>
</dbReference>
<dbReference type="PROSITE" id="PS51257">
    <property type="entry name" value="PROKAR_LIPOPROTEIN"/>
    <property type="match status" value="1"/>
</dbReference>
<dbReference type="Gene3D" id="3.30.2080.10">
    <property type="entry name" value="GH92 mannosidase domain"/>
    <property type="match status" value="1"/>
</dbReference>
<evidence type="ECO:0000256" key="2">
    <source>
        <dbReference type="ARBA" id="ARBA00011245"/>
    </source>
</evidence>
<dbReference type="SUPFAM" id="SSF48208">
    <property type="entry name" value="Six-hairpin glycosidases"/>
    <property type="match status" value="1"/>
</dbReference>
<protein>
    <submittedName>
        <fullName evidence="6">GH92 family glycosyl hydrolase</fullName>
        <ecNumber evidence="6">3.2.1.-</ecNumber>
    </submittedName>
</protein>
<accession>A0ABY6D615</accession>
<evidence type="ECO:0000259" key="5">
    <source>
        <dbReference type="Pfam" id="PF17678"/>
    </source>
</evidence>
<evidence type="ECO:0000259" key="4">
    <source>
        <dbReference type="Pfam" id="PF07971"/>
    </source>
</evidence>
<dbReference type="PANTHER" id="PTHR12143:SF39">
    <property type="entry name" value="SECRETED PROTEIN"/>
    <property type="match status" value="1"/>
</dbReference>
<sequence length="751" mass="83442">MISIRNVTRLAVLSLSVLTGYGCSKTHSSSSLTTNTNYTSNVNLFIGTDGVGNTHPGAVLPWGMAALSPQTYDFTGMQLATGYRQGQGKIFGFSSVNLSGVGCPGAGSIPFKFTSGEFSSKSSGSAYTNELARPGFYSVDLVDEKIKVSATATKRSGLYKVELPAGKSQVFLDLTAQQGHIKGGSIEQHTYSMASGYQLEGFFCGSTNRLKVYFHTELNQEADTSYLIYQNKSNQFKQNLDDKPSGIVYEYNNDTPQTVLVKVGVSFVSSDNAKLNLDTEQTDFQFDLVQLQAKQTWEAELSKIKVESDDQDNLAVFYTSLYHSLLMPMTFSDVNGQYVKQGSKEIGTADYTRYTAFSLWDTYRTTHPLFALAYPAEQLDMVKTMIGMYEEAGRLPKWEIFATETNIMVGDPAAIVIGDTYTKGITQFDTLKAYEAMVNQATVVEGNYMRRGLEEYLELGYISMDGPFKDVTKFEWFNGIVWGPVSTTMEFNLSDFNIAQMAKGMGKTADYQRFLDQSMSFIKLYDSETGLIRPKNRDGSWYTPFDPAQGLWDQMRFGLRGGPGFVEGSAWQYLFSIPHGIDTLKTVMGDGEFLSKLDELFEADHFDMTNEPDLGYPFMYNYTHERSTKTAEMVHGCLDKYFTNQTDGIPGNDDAGTMSAWVVFAMMGIYPDTPGVPAYQVTTPSFDKITLQLDPKFYTNDSFVIERDGPKDGEIEAITLDGKELGYQLSHKAITSQGKKMTIKTTPAVVN</sequence>
<keyword evidence="6" id="KW-0326">Glycosidase</keyword>
<dbReference type="InterPro" id="IPR041371">
    <property type="entry name" value="GH92_N"/>
</dbReference>
<dbReference type="Pfam" id="PF07971">
    <property type="entry name" value="Glyco_hydro_92"/>
    <property type="match status" value="1"/>
</dbReference>
<dbReference type="InterPro" id="IPR012939">
    <property type="entry name" value="Glyco_hydro_92"/>
</dbReference>
<dbReference type="Gene3D" id="1.20.1050.60">
    <property type="entry name" value="alpha-1,2-mannosidase"/>
    <property type="match status" value="1"/>
</dbReference>
<feature type="domain" description="Glycosyl hydrolase family 92 N-terminal" evidence="5">
    <location>
        <begin position="42"/>
        <end position="266"/>
    </location>
</feature>
<keyword evidence="7" id="KW-1185">Reference proteome</keyword>
<evidence type="ECO:0000313" key="7">
    <source>
        <dbReference type="Proteomes" id="UP001062165"/>
    </source>
</evidence>
<organism evidence="6 7">
    <name type="scientific">Reichenbachiella carrageenanivorans</name>
    <dbReference type="NCBI Taxonomy" id="2979869"/>
    <lineage>
        <taxon>Bacteria</taxon>
        <taxon>Pseudomonadati</taxon>
        <taxon>Bacteroidota</taxon>
        <taxon>Cytophagia</taxon>
        <taxon>Cytophagales</taxon>
        <taxon>Reichenbachiellaceae</taxon>
        <taxon>Reichenbachiella</taxon>
    </lineage>
</organism>
<dbReference type="InterPro" id="IPR050883">
    <property type="entry name" value="PNGase"/>
</dbReference>
<dbReference type="InterPro" id="IPR008928">
    <property type="entry name" value="6-hairpin_glycosidase_sf"/>
</dbReference>
<comment type="cofactor">
    <cofactor evidence="1">
        <name>Ca(2+)</name>
        <dbReference type="ChEBI" id="CHEBI:29108"/>
    </cofactor>
</comment>
<feature type="domain" description="Glycosyl hydrolase family 92" evidence="4">
    <location>
        <begin position="272"/>
        <end position="744"/>
    </location>
</feature>
<dbReference type="PANTHER" id="PTHR12143">
    <property type="entry name" value="PEPTIDE N-GLYCANASE PNGASE -RELATED"/>
    <property type="match status" value="1"/>
</dbReference>
<dbReference type="GO" id="GO:0016798">
    <property type="term" value="F:hydrolase activity, acting on glycosyl bonds"/>
    <property type="evidence" value="ECO:0007669"/>
    <property type="project" value="UniProtKB-KW"/>
</dbReference>
<keyword evidence="6" id="KW-0378">Hydrolase</keyword>
<dbReference type="NCBIfam" id="TIGR01180">
    <property type="entry name" value="aman2_put"/>
    <property type="match status" value="1"/>
</dbReference>
<keyword evidence="3" id="KW-0106">Calcium</keyword>
<dbReference type="InterPro" id="IPR014718">
    <property type="entry name" value="GH-type_carb-bd"/>
</dbReference>
<evidence type="ECO:0000256" key="3">
    <source>
        <dbReference type="ARBA" id="ARBA00022837"/>
    </source>
</evidence>
<dbReference type="Proteomes" id="UP001062165">
    <property type="component" value="Chromosome"/>
</dbReference>
<proteinExistence type="predicted"/>
<dbReference type="Gene3D" id="2.70.98.10">
    <property type="match status" value="1"/>
</dbReference>
<dbReference type="RefSeq" id="WP_263052774.1">
    <property type="nucleotide sequence ID" value="NZ_CP106735.1"/>
</dbReference>
<gene>
    <name evidence="6" type="ORF">N7E81_08025</name>
</gene>
<dbReference type="Pfam" id="PF17678">
    <property type="entry name" value="Glyco_hydro_92N"/>
    <property type="match status" value="1"/>
</dbReference>
<evidence type="ECO:0000313" key="6">
    <source>
        <dbReference type="EMBL" id="UXX81045.1"/>
    </source>
</evidence>
<dbReference type="EMBL" id="CP106735">
    <property type="protein sequence ID" value="UXX81045.1"/>
    <property type="molecule type" value="Genomic_DNA"/>
</dbReference>